<keyword evidence="2" id="KW-1185">Reference proteome</keyword>
<comment type="caution">
    <text evidence="1">The sequence shown here is derived from an EMBL/GenBank/DDBJ whole genome shotgun (WGS) entry which is preliminary data.</text>
</comment>
<dbReference type="Proteomes" id="UP001281147">
    <property type="component" value="Unassembled WGS sequence"/>
</dbReference>
<organism evidence="1 2">
    <name type="scientific">Vermiconidia calcicola</name>
    <dbReference type="NCBI Taxonomy" id="1690605"/>
    <lineage>
        <taxon>Eukaryota</taxon>
        <taxon>Fungi</taxon>
        <taxon>Dikarya</taxon>
        <taxon>Ascomycota</taxon>
        <taxon>Pezizomycotina</taxon>
        <taxon>Dothideomycetes</taxon>
        <taxon>Dothideomycetidae</taxon>
        <taxon>Mycosphaerellales</taxon>
        <taxon>Extremaceae</taxon>
        <taxon>Vermiconidia</taxon>
    </lineage>
</organism>
<protein>
    <submittedName>
        <fullName evidence="1">Uncharacterized protein</fullName>
    </submittedName>
</protein>
<gene>
    <name evidence="1" type="ORF">LTR37_008117</name>
</gene>
<dbReference type="EMBL" id="JAUTXU010000058">
    <property type="protein sequence ID" value="KAK3714088.1"/>
    <property type="molecule type" value="Genomic_DNA"/>
</dbReference>
<sequence>MLGTIVITHFQYLIYPDICLHMLMSAILALDSHLLLSYGDRRTDYFGSETKRHACFKLKNSRGVVGPVVYEGAAHAAYGREESPLRIPWGAALADFTFFAELVIDTKHAMLVCVHANF</sequence>
<evidence type="ECO:0000313" key="2">
    <source>
        <dbReference type="Proteomes" id="UP001281147"/>
    </source>
</evidence>
<name>A0ACC3NC15_9PEZI</name>
<reference evidence="1" key="1">
    <citation type="submission" date="2023-07" db="EMBL/GenBank/DDBJ databases">
        <title>Black Yeasts Isolated from many extreme environments.</title>
        <authorList>
            <person name="Coleine C."/>
            <person name="Stajich J.E."/>
            <person name="Selbmann L."/>
        </authorList>
    </citation>
    <scope>NUCLEOTIDE SEQUENCE</scope>
    <source>
        <strain evidence="1">CCFEE 5714</strain>
    </source>
</reference>
<proteinExistence type="predicted"/>
<evidence type="ECO:0000313" key="1">
    <source>
        <dbReference type="EMBL" id="KAK3714088.1"/>
    </source>
</evidence>
<accession>A0ACC3NC15</accession>